<keyword evidence="3" id="KW-0812">Transmembrane</keyword>
<keyword evidence="3" id="KW-1133">Transmembrane helix</keyword>
<feature type="chain" id="PRO_5045947038" description="Major facilitator superfamily (MFS) profile domain-containing protein" evidence="4">
    <location>
        <begin position="21"/>
        <end position="130"/>
    </location>
</feature>
<feature type="region of interest" description="Disordered" evidence="2">
    <location>
        <begin position="108"/>
        <end position="130"/>
    </location>
</feature>
<keyword evidence="4" id="KW-0732">Signal</keyword>
<dbReference type="Proteomes" id="UP001159363">
    <property type="component" value="Chromosome 14"/>
</dbReference>
<evidence type="ECO:0000256" key="2">
    <source>
        <dbReference type="SAM" id="MobiDB-lite"/>
    </source>
</evidence>
<feature type="transmembrane region" description="Helical" evidence="3">
    <location>
        <begin position="80"/>
        <end position="102"/>
    </location>
</feature>
<feature type="compositionally biased region" description="Polar residues" evidence="2">
    <location>
        <begin position="108"/>
        <end position="124"/>
    </location>
</feature>
<comment type="subcellular location">
    <subcellularLocation>
        <location evidence="1">Membrane</location>
        <topology evidence="1">Multi-pass membrane protein</topology>
    </subcellularLocation>
</comment>
<evidence type="ECO:0000313" key="7">
    <source>
        <dbReference type="Proteomes" id="UP001159363"/>
    </source>
</evidence>
<comment type="caution">
    <text evidence="6">The sequence shown here is derived from an EMBL/GenBank/DDBJ whole genome shotgun (WGS) entry which is preliminary data.</text>
</comment>
<organism evidence="6 7">
    <name type="scientific">Dryococelus australis</name>
    <dbReference type="NCBI Taxonomy" id="614101"/>
    <lineage>
        <taxon>Eukaryota</taxon>
        <taxon>Metazoa</taxon>
        <taxon>Ecdysozoa</taxon>
        <taxon>Arthropoda</taxon>
        <taxon>Hexapoda</taxon>
        <taxon>Insecta</taxon>
        <taxon>Pterygota</taxon>
        <taxon>Neoptera</taxon>
        <taxon>Polyneoptera</taxon>
        <taxon>Phasmatodea</taxon>
        <taxon>Verophasmatodea</taxon>
        <taxon>Anareolatae</taxon>
        <taxon>Phasmatidae</taxon>
        <taxon>Eurycanthinae</taxon>
        <taxon>Dryococelus</taxon>
    </lineage>
</organism>
<name>A0ABQ9G5H8_9NEOP</name>
<gene>
    <name evidence="6" type="ORF">PR048_031118</name>
</gene>
<dbReference type="InterPro" id="IPR036259">
    <property type="entry name" value="MFS_trans_sf"/>
</dbReference>
<evidence type="ECO:0000256" key="4">
    <source>
        <dbReference type="SAM" id="SignalP"/>
    </source>
</evidence>
<dbReference type="SUPFAM" id="SSF103473">
    <property type="entry name" value="MFS general substrate transporter"/>
    <property type="match status" value="1"/>
</dbReference>
<dbReference type="PANTHER" id="PTHR48021:SF1">
    <property type="entry name" value="GH07001P-RELATED"/>
    <property type="match status" value="1"/>
</dbReference>
<dbReference type="Gene3D" id="1.20.1250.20">
    <property type="entry name" value="MFS general substrate transporter like domains"/>
    <property type="match status" value="1"/>
</dbReference>
<proteinExistence type="predicted"/>
<evidence type="ECO:0000256" key="3">
    <source>
        <dbReference type="SAM" id="Phobius"/>
    </source>
</evidence>
<dbReference type="PROSITE" id="PS50850">
    <property type="entry name" value="MFS"/>
    <property type="match status" value="1"/>
</dbReference>
<keyword evidence="7" id="KW-1185">Reference proteome</keyword>
<sequence length="130" mass="13371">MCWCVLTAALGGLCAGAVQGWTAPALPYLLQEAMSGHNVTSVVAITEEQASWIGAIAALGGLVGALPAGHLADILGRRRVLLLLSAPFVAAWLLVIAFPTMVSIPTVTRPSPSHPVSISTVTHPSPSPAW</sequence>
<dbReference type="PANTHER" id="PTHR48021">
    <property type="match status" value="1"/>
</dbReference>
<dbReference type="Pfam" id="PF07690">
    <property type="entry name" value="MFS_1"/>
    <property type="match status" value="1"/>
</dbReference>
<dbReference type="InterPro" id="IPR020846">
    <property type="entry name" value="MFS_dom"/>
</dbReference>
<dbReference type="InterPro" id="IPR011701">
    <property type="entry name" value="MFS"/>
</dbReference>
<dbReference type="EMBL" id="JARBHB010000015">
    <property type="protein sequence ID" value="KAJ8867317.1"/>
    <property type="molecule type" value="Genomic_DNA"/>
</dbReference>
<accession>A0ABQ9G5H8</accession>
<evidence type="ECO:0000313" key="6">
    <source>
        <dbReference type="EMBL" id="KAJ8867317.1"/>
    </source>
</evidence>
<feature type="signal peptide" evidence="4">
    <location>
        <begin position="1"/>
        <end position="20"/>
    </location>
</feature>
<evidence type="ECO:0000256" key="1">
    <source>
        <dbReference type="ARBA" id="ARBA00004141"/>
    </source>
</evidence>
<evidence type="ECO:0000259" key="5">
    <source>
        <dbReference type="PROSITE" id="PS50850"/>
    </source>
</evidence>
<reference evidence="6 7" key="1">
    <citation type="submission" date="2023-02" db="EMBL/GenBank/DDBJ databases">
        <title>LHISI_Scaffold_Assembly.</title>
        <authorList>
            <person name="Stuart O.P."/>
            <person name="Cleave R."/>
            <person name="Magrath M.J.L."/>
            <person name="Mikheyev A.S."/>
        </authorList>
    </citation>
    <scope>NUCLEOTIDE SEQUENCE [LARGE SCALE GENOMIC DNA]</scope>
    <source>
        <strain evidence="6">Daus_M_001</strain>
        <tissue evidence="6">Leg muscle</tissue>
    </source>
</reference>
<dbReference type="InterPro" id="IPR050549">
    <property type="entry name" value="MFS_Trehalose_Transporter"/>
</dbReference>
<protein>
    <recommendedName>
        <fullName evidence="5">Major facilitator superfamily (MFS) profile domain-containing protein</fullName>
    </recommendedName>
</protein>
<feature type="transmembrane region" description="Helical" evidence="3">
    <location>
        <begin position="50"/>
        <end position="68"/>
    </location>
</feature>
<keyword evidence="3" id="KW-0472">Membrane</keyword>
<feature type="domain" description="Major facilitator superfamily (MFS) profile" evidence="5">
    <location>
        <begin position="4"/>
        <end position="130"/>
    </location>
</feature>